<feature type="transmembrane region" description="Helical" evidence="2">
    <location>
        <begin position="640"/>
        <end position="659"/>
    </location>
</feature>
<feature type="transmembrane region" description="Helical" evidence="2">
    <location>
        <begin position="544"/>
        <end position="564"/>
    </location>
</feature>
<feature type="compositionally biased region" description="Polar residues" evidence="1">
    <location>
        <begin position="717"/>
        <end position="727"/>
    </location>
</feature>
<proteinExistence type="predicted"/>
<comment type="caution">
    <text evidence="3">The sequence shown here is derived from an EMBL/GenBank/DDBJ whole genome shotgun (WGS) entry which is preliminary data.</text>
</comment>
<name>A0A835XZP2_9CHLO</name>
<protein>
    <submittedName>
        <fullName evidence="3">Uncharacterized protein</fullName>
    </submittedName>
</protein>
<keyword evidence="2" id="KW-0472">Membrane</keyword>
<dbReference type="OrthoDB" id="553187at2759"/>
<accession>A0A835XZP2</accession>
<feature type="region of interest" description="Disordered" evidence="1">
    <location>
        <begin position="717"/>
        <end position="750"/>
    </location>
</feature>
<organism evidence="3 4">
    <name type="scientific">Edaphochlamys debaryana</name>
    <dbReference type="NCBI Taxonomy" id="47281"/>
    <lineage>
        <taxon>Eukaryota</taxon>
        <taxon>Viridiplantae</taxon>
        <taxon>Chlorophyta</taxon>
        <taxon>core chlorophytes</taxon>
        <taxon>Chlorophyceae</taxon>
        <taxon>CS clade</taxon>
        <taxon>Chlamydomonadales</taxon>
        <taxon>Chlamydomonadales incertae sedis</taxon>
        <taxon>Edaphochlamys</taxon>
    </lineage>
</organism>
<reference evidence="3" key="1">
    <citation type="journal article" date="2020" name="bioRxiv">
        <title>Comparative genomics of Chlamydomonas.</title>
        <authorList>
            <person name="Craig R.J."/>
            <person name="Hasan A.R."/>
            <person name="Ness R.W."/>
            <person name="Keightley P.D."/>
        </authorList>
    </citation>
    <scope>NUCLEOTIDE SEQUENCE</scope>
    <source>
        <strain evidence="3">CCAP 11/70</strain>
    </source>
</reference>
<keyword evidence="2" id="KW-0812">Transmembrane</keyword>
<feature type="region of interest" description="Disordered" evidence="1">
    <location>
        <begin position="104"/>
        <end position="178"/>
    </location>
</feature>
<evidence type="ECO:0000256" key="2">
    <source>
        <dbReference type="SAM" id="Phobius"/>
    </source>
</evidence>
<evidence type="ECO:0000313" key="3">
    <source>
        <dbReference type="EMBL" id="KAG2493982.1"/>
    </source>
</evidence>
<sequence>MYGSRLAIFVHGLAMGGSCLSNMTWHCLTNSHALYDITAFLSVAHNRLSLELAYNLLATAASLVLAARCNALGCPCPPHCGAKMLAQRLLAMGAAYALHRALNPDRRRHSGSGGAPEPSAASEDGPGPAASSSRAPGGKAARAAEEGPEPPAEALAGQPPAAAALQQEGQAPAPQVPPYTPFLRCRSHWIKIPNAQLEQLPSDWQDRVRGALAAQGVRLRAAYVRSGCVELVLDLEIYRCDTSADSPDDVSSFPDLSDEAITKAVLAALQLPSKQFLADVAPVRAGVACGGPRSAEGPGEGCSVVAASPRVISLSRQACATLTLRAELGAAWGGASPPEVLVRAEGAYVAARVSAQEEEGQQQQAGCRAVSYTVEVPLADLAPGLMQVDLRCCEGRPVAVLPVLVLPAEDSSLAEELGAALASMAAAEAPAEALTSCGHFLTDVAVCLFSPSHSQAAELAAHLLDFAQSAGLPVLARRLQEAMEKARQEGSGDAAGGGPAQAGASARRDGGPWRAVAQAARLSLGLEREAPAEEEAFRAYCNRWAAAQAHTIQALELLALLIVLLRSRGAATHLAILVWITRCAASLVTALAWPLLPAPAWRALAAAAGRWRYAASLGAKVMVLTLAIRAPPGFDSYRSGVGLVLMEGVLLPVTCLLSPPAALGVSALRLPLNARAVGLLAAARVEAVALLATLLAQLYLRMACRKAGAATGSAHAMSSTMGQSAGPSSAGELESRAGRDSGAAKAGKED</sequence>
<feature type="transmembrane region" description="Helical" evidence="2">
    <location>
        <begin position="576"/>
        <end position="596"/>
    </location>
</feature>
<dbReference type="Proteomes" id="UP000612055">
    <property type="component" value="Unassembled WGS sequence"/>
</dbReference>
<dbReference type="PROSITE" id="PS51257">
    <property type="entry name" value="PROKAR_LIPOPROTEIN"/>
    <property type="match status" value="1"/>
</dbReference>
<feature type="region of interest" description="Disordered" evidence="1">
    <location>
        <begin position="486"/>
        <end position="511"/>
    </location>
</feature>
<keyword evidence="4" id="KW-1185">Reference proteome</keyword>
<dbReference type="AlphaFoldDB" id="A0A835XZP2"/>
<keyword evidence="2" id="KW-1133">Transmembrane helix</keyword>
<gene>
    <name evidence="3" type="ORF">HYH03_007909</name>
</gene>
<feature type="transmembrane region" description="Helical" evidence="2">
    <location>
        <begin position="679"/>
        <end position="700"/>
    </location>
</feature>
<dbReference type="EMBL" id="JAEHOE010000034">
    <property type="protein sequence ID" value="KAG2493982.1"/>
    <property type="molecule type" value="Genomic_DNA"/>
</dbReference>
<evidence type="ECO:0000256" key="1">
    <source>
        <dbReference type="SAM" id="MobiDB-lite"/>
    </source>
</evidence>
<feature type="compositionally biased region" description="Low complexity" evidence="1">
    <location>
        <begin position="152"/>
        <end position="173"/>
    </location>
</feature>
<evidence type="ECO:0000313" key="4">
    <source>
        <dbReference type="Proteomes" id="UP000612055"/>
    </source>
</evidence>
<feature type="compositionally biased region" description="Low complexity" evidence="1">
    <location>
        <begin position="125"/>
        <end position="141"/>
    </location>
</feature>
<feature type="transmembrane region" description="Helical" evidence="2">
    <location>
        <begin position="611"/>
        <end position="628"/>
    </location>
</feature>